<name>A0A0V1FEF9_TRIPS</name>
<sequence length="126" mass="14426">MIRAGQRVGQIGEHADLSGGGGRGGHRRMQTGVEKRRRQVRIHPNRRGVVLRCVTGALGASNRTRPGRWRARFAKRIRARSGRRYKRRCRRHAAEARKLHNTVWWQGESAGTAVGQRQTDRRRCRG</sequence>
<organism evidence="2 3">
    <name type="scientific">Trichinella pseudospiralis</name>
    <name type="common">Parasitic roundworm</name>
    <dbReference type="NCBI Taxonomy" id="6337"/>
    <lineage>
        <taxon>Eukaryota</taxon>
        <taxon>Metazoa</taxon>
        <taxon>Ecdysozoa</taxon>
        <taxon>Nematoda</taxon>
        <taxon>Enoplea</taxon>
        <taxon>Dorylaimia</taxon>
        <taxon>Trichinellida</taxon>
        <taxon>Trichinellidae</taxon>
        <taxon>Trichinella</taxon>
    </lineage>
</organism>
<accession>A0A0V1FEF9</accession>
<feature type="compositionally biased region" description="Basic residues" evidence="1">
    <location>
        <begin position="24"/>
        <end position="39"/>
    </location>
</feature>
<dbReference type="Proteomes" id="UP000054995">
    <property type="component" value="Unassembled WGS sequence"/>
</dbReference>
<dbReference type="AlphaFoldDB" id="A0A0V1FEF9"/>
<gene>
    <name evidence="2" type="ORF">T4D_12461</name>
</gene>
<feature type="region of interest" description="Disordered" evidence="1">
    <location>
        <begin position="1"/>
        <end position="39"/>
    </location>
</feature>
<evidence type="ECO:0000313" key="2">
    <source>
        <dbReference type="EMBL" id="KRY84410.1"/>
    </source>
</evidence>
<proteinExistence type="predicted"/>
<reference evidence="2 3" key="1">
    <citation type="submission" date="2015-01" db="EMBL/GenBank/DDBJ databases">
        <title>Evolution of Trichinella species and genotypes.</title>
        <authorList>
            <person name="Korhonen P.K."/>
            <person name="Edoardo P."/>
            <person name="Giuseppe L.R."/>
            <person name="Gasser R.B."/>
        </authorList>
    </citation>
    <scope>NUCLEOTIDE SEQUENCE [LARGE SCALE GENOMIC DNA]</scope>
    <source>
        <strain evidence="2">ISS470</strain>
    </source>
</reference>
<dbReference type="EMBL" id="JYDT01000114">
    <property type="protein sequence ID" value="KRY84410.1"/>
    <property type="molecule type" value="Genomic_DNA"/>
</dbReference>
<keyword evidence="3" id="KW-1185">Reference proteome</keyword>
<protein>
    <submittedName>
        <fullName evidence="2">Uncharacterized protein</fullName>
    </submittedName>
</protein>
<evidence type="ECO:0000313" key="3">
    <source>
        <dbReference type="Proteomes" id="UP000054995"/>
    </source>
</evidence>
<evidence type="ECO:0000256" key="1">
    <source>
        <dbReference type="SAM" id="MobiDB-lite"/>
    </source>
</evidence>
<comment type="caution">
    <text evidence="2">The sequence shown here is derived from an EMBL/GenBank/DDBJ whole genome shotgun (WGS) entry which is preliminary data.</text>
</comment>